<evidence type="ECO:0000313" key="5">
    <source>
        <dbReference type="Proteomes" id="UP000199514"/>
    </source>
</evidence>
<dbReference type="InterPro" id="IPR026444">
    <property type="entry name" value="Secre_tail"/>
</dbReference>
<evidence type="ECO:0000259" key="3">
    <source>
        <dbReference type="Pfam" id="PF24595"/>
    </source>
</evidence>
<dbReference type="PANTHER" id="PTHR35580:SF1">
    <property type="entry name" value="PHYTASE-LIKE DOMAIN-CONTAINING PROTEIN"/>
    <property type="match status" value="1"/>
</dbReference>
<dbReference type="Pfam" id="PF18962">
    <property type="entry name" value="Por_Secre_tail"/>
    <property type="match status" value="1"/>
</dbReference>
<feature type="domain" description="Secretion system C-terminal sorting" evidence="2">
    <location>
        <begin position="947"/>
        <end position="1014"/>
    </location>
</feature>
<dbReference type="STRING" id="927664.SAMN05421780_105147"/>
<proteinExistence type="predicted"/>
<dbReference type="PANTHER" id="PTHR35580">
    <property type="entry name" value="CELL SURFACE GLYCOPROTEIN (S-LAYER PROTEIN)-LIKE PROTEIN"/>
    <property type="match status" value="1"/>
</dbReference>
<dbReference type="RefSeq" id="WP_091511751.1">
    <property type="nucleotide sequence ID" value="NZ_FOLE01000005.1"/>
</dbReference>
<keyword evidence="5" id="KW-1185">Reference proteome</keyword>
<accession>A0A1I1IZF6</accession>
<dbReference type="InterPro" id="IPR052918">
    <property type="entry name" value="Motility_Chemotaxis_Reg"/>
</dbReference>
<feature type="signal peptide" evidence="1">
    <location>
        <begin position="1"/>
        <end position="21"/>
    </location>
</feature>
<protein>
    <submittedName>
        <fullName evidence="4">Conserved repeat domain-containing protein/Por secretion system C-terminal sorting domain-containing protein</fullName>
    </submittedName>
</protein>
<dbReference type="InterPro" id="IPR055353">
    <property type="entry name" value="DUF7619"/>
</dbReference>
<evidence type="ECO:0000259" key="2">
    <source>
        <dbReference type="Pfam" id="PF18962"/>
    </source>
</evidence>
<dbReference type="OrthoDB" id="1524003at2"/>
<dbReference type="EMBL" id="FOLE01000005">
    <property type="protein sequence ID" value="SFC41626.1"/>
    <property type="molecule type" value="Genomic_DNA"/>
</dbReference>
<dbReference type="AlphaFoldDB" id="A0A1I1IZF6"/>
<sequence length="1016" mass="110445">MQKLKLFTFVAILMAAFSASGQVPYFEWARKISCDTCQTGNNTIIYYGKITYKDNVGNMYIVGSLSDSIDFTDPVFPSHDDVGAYIAKYDVNGNKLWEQMFYSGSSITDISHFKVDDQGNIYIGGRFWEYISLGNTTLEGGANSTFIAKLNANNGQVFWAKKLAEGYFMENISIENMVIDNQGNTYILESFADTIIYQNQVYGTTPLDSSGYMYEDNRLLIKCNAVGEVDWVKHIDFHNENEVRSGLALDAAGNIWLAGSFDDTLNVAGESLVSAGLRDMVLLKYAPDGTLLLKKRAGGTGNDNITGIGKSGNGIRVSFQVYSSTADIWGMSVTGAAYVGSEFIAELNTSATATAVNPFKRGIRDSEGNYYVLEYGQYIAKTDSLGNLLWKKSGNFANIIVNAPNDLNAIIYGGGYADGLQTQVGRIYFTKLSIGHEINGTLSRVASASSCADTSGQKLANWVVKSAEGNYALTDENGLYRMGVVKQAATTYHVQPVIPAYLENMAVQVCPTGAQAVSVAESNTPLVVSDKNFGFQIADCHKLMVGINEGRLRPCSKTQTIVWYRNVGTVAAPNAYVLVKFPAYLVPKQSALSWSLVDAATHTYRFELGSVAAGTNTYFTVQDSVLCNAPMGYTLCAQASIYPVSDCPLPSNWNGAAVSVKGSCVGNGMVRLGIYNPTANNMSDSVNYKVYYDSLLIAQKKVKLAASDSLNFQVLANGHTIRLEAEQVANHPTEQQVSVVVEGCVQAGGTVTTGFVDAFSANNTVNTATSCDQVRNSYDPNDKQVFPRGLTSENIVAPNTELEYLIRFQNTGNDTAYVVTVVDTLSEKLDIESLRLGVMSHKGKIDLQTLNGKTYLRWTFANIMLPDSGANQLGSNGFVQFYIKPLSSNALGTKVRNKAAIYFDYNAPVITNETVTTFDNIVYSNPSLGGNVITGSKQNVVNGSWLLWPNPAKGEFHVSLSERSEVTVTDVTGKVYYTQKQEAGANTVRLSDYASGLYFVKVSDSKGVSMKKIVLE</sequence>
<dbReference type="SUPFAM" id="SSF63829">
    <property type="entry name" value="Calcium-dependent phosphotriesterase"/>
    <property type="match status" value="1"/>
</dbReference>
<keyword evidence="1" id="KW-0732">Signal</keyword>
<dbReference type="Pfam" id="PF24595">
    <property type="entry name" value="DUF7619"/>
    <property type="match status" value="1"/>
</dbReference>
<name>A0A1I1IZF6_9BACT</name>
<evidence type="ECO:0000313" key="4">
    <source>
        <dbReference type="EMBL" id="SFC41626.1"/>
    </source>
</evidence>
<reference evidence="4 5" key="1">
    <citation type="submission" date="2016-10" db="EMBL/GenBank/DDBJ databases">
        <authorList>
            <person name="de Groot N.N."/>
        </authorList>
    </citation>
    <scope>NUCLEOTIDE SEQUENCE [LARGE SCALE GENOMIC DNA]</scope>
    <source>
        <strain evidence="4 5">DSM 6793</strain>
    </source>
</reference>
<organism evidence="4 5">
    <name type="scientific">Flexibacter flexilis DSM 6793</name>
    <dbReference type="NCBI Taxonomy" id="927664"/>
    <lineage>
        <taxon>Bacteria</taxon>
        <taxon>Pseudomonadati</taxon>
        <taxon>Bacteroidota</taxon>
        <taxon>Cytophagia</taxon>
        <taxon>Cytophagales</taxon>
        <taxon>Flexibacteraceae</taxon>
        <taxon>Flexibacter</taxon>
    </lineage>
</organism>
<dbReference type="NCBIfam" id="TIGR04183">
    <property type="entry name" value="Por_Secre_tail"/>
    <property type="match status" value="1"/>
</dbReference>
<feature type="domain" description="DUF7619" evidence="3">
    <location>
        <begin position="779"/>
        <end position="917"/>
    </location>
</feature>
<feature type="chain" id="PRO_5011767080" evidence="1">
    <location>
        <begin position="22"/>
        <end position="1016"/>
    </location>
</feature>
<evidence type="ECO:0000256" key="1">
    <source>
        <dbReference type="SAM" id="SignalP"/>
    </source>
</evidence>
<gene>
    <name evidence="4" type="ORF">SAMN05421780_105147</name>
</gene>
<dbReference type="Proteomes" id="UP000199514">
    <property type="component" value="Unassembled WGS sequence"/>
</dbReference>